<dbReference type="InterPro" id="IPR021109">
    <property type="entry name" value="Peptidase_aspartic_dom_sf"/>
</dbReference>
<dbReference type="InterPro" id="IPR036875">
    <property type="entry name" value="Znf_CCHC_sf"/>
</dbReference>
<keyword evidence="1" id="KW-0808">Transferase</keyword>
<proteinExistence type="predicted"/>
<organism evidence="6 7">
    <name type="scientific">Thelohanellus kitauei</name>
    <name type="common">Myxosporean</name>
    <dbReference type="NCBI Taxonomy" id="669202"/>
    <lineage>
        <taxon>Eukaryota</taxon>
        <taxon>Metazoa</taxon>
        <taxon>Cnidaria</taxon>
        <taxon>Myxozoa</taxon>
        <taxon>Myxosporea</taxon>
        <taxon>Bivalvulida</taxon>
        <taxon>Platysporina</taxon>
        <taxon>Myxobolidae</taxon>
        <taxon>Thelohanellus</taxon>
    </lineage>
</organism>
<dbReference type="Pfam" id="PF13650">
    <property type="entry name" value="Asp_protease_2"/>
    <property type="match status" value="1"/>
</dbReference>
<dbReference type="PANTHER" id="PTHR37984">
    <property type="entry name" value="PROTEIN CBG26694"/>
    <property type="match status" value="1"/>
</dbReference>
<sequence length="458" mass="53219">MATKVKKEDLYTTNGQVRFERFDENVEDWTYYEKRFELTLKIEGISDGGPLEEQRRDLLLKCIGPDHFRAILDNFNDRDYESLSYQEIRGFLRQKFDKKINYLYQRYMFNKTTQNSDEKIAMFLSRLKSVSNKCQFGSSLEERLRDQFILGLGAEDIQKELFYKFSSVDVSLNEVFEVARSLEEAKENIQTMHGVSTFGNVNAVKNKGHNEKNFASREEQNQKVIDPRITCIRCGKARHSQVALCPALKEECRYCKKIGHFARVCLKAGNRVEDKKQFKSVKRIDSDDSYFFINSFQTVKNRFIENNIRGWKINVELNGLPVKMMIDSAASVSCIGYSLWKQLKKPKLRPMGDLKGYTDNPIKTLGKTQVQVNLPGKQENLPVVVTIKDDEPILGLDWMLKLGIGIQINHLTLDNDRKCSDSELSNTLKEYDTIFVENNKGVKNYKAKISFWKFLFTY</sequence>
<accession>A0A0C2M1T9</accession>
<reference evidence="6 7" key="1">
    <citation type="journal article" date="2014" name="Genome Biol. Evol.">
        <title>The genome of the myxosporean Thelohanellus kitauei shows adaptations to nutrient acquisition within its fish host.</title>
        <authorList>
            <person name="Yang Y."/>
            <person name="Xiong J."/>
            <person name="Zhou Z."/>
            <person name="Huo F."/>
            <person name="Miao W."/>
            <person name="Ran C."/>
            <person name="Liu Y."/>
            <person name="Zhang J."/>
            <person name="Feng J."/>
            <person name="Wang M."/>
            <person name="Wang M."/>
            <person name="Wang L."/>
            <person name="Yao B."/>
        </authorList>
    </citation>
    <scope>NUCLEOTIDE SEQUENCE [LARGE SCALE GENOMIC DNA]</scope>
    <source>
        <strain evidence="6">Wuqing</strain>
    </source>
</reference>
<gene>
    <name evidence="6" type="ORF">RF11_01747</name>
</gene>
<keyword evidence="7" id="KW-1185">Reference proteome</keyword>
<keyword evidence="2" id="KW-0548">Nucleotidyltransferase</keyword>
<dbReference type="GO" id="GO:0016779">
    <property type="term" value="F:nucleotidyltransferase activity"/>
    <property type="evidence" value="ECO:0007669"/>
    <property type="project" value="UniProtKB-KW"/>
</dbReference>
<evidence type="ECO:0000256" key="4">
    <source>
        <dbReference type="ARBA" id="ARBA00022759"/>
    </source>
</evidence>
<dbReference type="AlphaFoldDB" id="A0A0C2M1T9"/>
<comment type="caution">
    <text evidence="6">The sequence shown here is derived from an EMBL/GenBank/DDBJ whole genome shotgun (WGS) entry which is preliminary data.</text>
</comment>
<dbReference type="SUPFAM" id="SSF57756">
    <property type="entry name" value="Retrovirus zinc finger-like domains"/>
    <property type="match status" value="1"/>
</dbReference>
<dbReference type="OrthoDB" id="5980736at2759"/>
<evidence type="ECO:0000256" key="1">
    <source>
        <dbReference type="ARBA" id="ARBA00022679"/>
    </source>
</evidence>
<dbReference type="SMART" id="SM00343">
    <property type="entry name" value="ZnF_C2HC"/>
    <property type="match status" value="2"/>
</dbReference>
<dbReference type="InterPro" id="IPR050951">
    <property type="entry name" value="Retrovirus_Pol_polyprotein"/>
</dbReference>
<evidence type="ECO:0000256" key="3">
    <source>
        <dbReference type="ARBA" id="ARBA00022722"/>
    </source>
</evidence>
<dbReference type="InterPro" id="IPR001878">
    <property type="entry name" value="Znf_CCHC"/>
</dbReference>
<evidence type="ECO:0000256" key="2">
    <source>
        <dbReference type="ARBA" id="ARBA00022695"/>
    </source>
</evidence>
<keyword evidence="4" id="KW-0255">Endonuclease</keyword>
<dbReference type="PANTHER" id="PTHR37984:SF5">
    <property type="entry name" value="PROTEIN NYNRIN-LIKE"/>
    <property type="match status" value="1"/>
</dbReference>
<dbReference type="GO" id="GO:0004519">
    <property type="term" value="F:endonuclease activity"/>
    <property type="evidence" value="ECO:0007669"/>
    <property type="project" value="UniProtKB-KW"/>
</dbReference>
<feature type="domain" description="CCHC-type" evidence="5">
    <location>
        <begin position="251"/>
        <end position="267"/>
    </location>
</feature>
<evidence type="ECO:0000313" key="7">
    <source>
        <dbReference type="Proteomes" id="UP000031668"/>
    </source>
</evidence>
<dbReference type="EMBL" id="JWZT01005389">
    <property type="protein sequence ID" value="KII61030.1"/>
    <property type="molecule type" value="Genomic_DNA"/>
</dbReference>
<keyword evidence="3" id="KW-0540">Nuclease</keyword>
<name>A0A0C2M1T9_THEKT</name>
<keyword evidence="4" id="KW-0378">Hydrolase</keyword>
<dbReference type="GO" id="GO:0003676">
    <property type="term" value="F:nucleic acid binding"/>
    <property type="evidence" value="ECO:0007669"/>
    <property type="project" value="InterPro"/>
</dbReference>
<evidence type="ECO:0000259" key="5">
    <source>
        <dbReference type="SMART" id="SM00343"/>
    </source>
</evidence>
<dbReference type="Gene3D" id="2.40.70.10">
    <property type="entry name" value="Acid Proteases"/>
    <property type="match status" value="1"/>
</dbReference>
<protein>
    <recommendedName>
        <fullName evidence="5">CCHC-type domain-containing protein</fullName>
    </recommendedName>
</protein>
<dbReference type="Gene3D" id="4.10.60.10">
    <property type="entry name" value="Zinc finger, CCHC-type"/>
    <property type="match status" value="1"/>
</dbReference>
<evidence type="ECO:0000313" key="6">
    <source>
        <dbReference type="EMBL" id="KII61030.1"/>
    </source>
</evidence>
<dbReference type="SUPFAM" id="SSF50630">
    <property type="entry name" value="Acid proteases"/>
    <property type="match status" value="1"/>
</dbReference>
<dbReference type="Proteomes" id="UP000031668">
    <property type="component" value="Unassembled WGS sequence"/>
</dbReference>
<dbReference type="GO" id="GO:0008270">
    <property type="term" value="F:zinc ion binding"/>
    <property type="evidence" value="ECO:0007669"/>
    <property type="project" value="InterPro"/>
</dbReference>
<dbReference type="OMA" id="MISALNH"/>
<feature type="domain" description="CCHC-type" evidence="5">
    <location>
        <begin position="230"/>
        <end position="247"/>
    </location>
</feature>